<dbReference type="InterPro" id="IPR001466">
    <property type="entry name" value="Beta-lactam-related"/>
</dbReference>
<keyword evidence="1" id="KW-0732">Signal</keyword>
<dbReference type="Pfam" id="PF00144">
    <property type="entry name" value="Beta-lactamase"/>
    <property type="match status" value="1"/>
</dbReference>
<evidence type="ECO:0000256" key="1">
    <source>
        <dbReference type="SAM" id="SignalP"/>
    </source>
</evidence>
<dbReference type="Gene3D" id="2.40.128.600">
    <property type="match status" value="1"/>
</dbReference>
<name>A0A6M0CN50_9FLAO</name>
<protein>
    <submittedName>
        <fullName evidence="4">Serine hydrolase</fullName>
    </submittedName>
</protein>
<feature type="chain" id="PRO_5026647937" evidence="1">
    <location>
        <begin position="20"/>
        <end position="507"/>
    </location>
</feature>
<feature type="domain" description="Peptidase S12 Pab87-related C-terminal" evidence="3">
    <location>
        <begin position="417"/>
        <end position="502"/>
    </location>
</feature>
<sequence>MIRVIISICCLLVLSGVQAQKVNLKKLDKYIENAVEEWGVPGLSVAIVKDGEIVFEKGYGVKELGEPEKNDEHTLYAIASNTKAFTSAMVAQLVEEGKLKWDDPVQKYISYFEVYDPTVSGMVTIRDLLSHRVGLGTFYGDVTWYRSDFTSEEIIKNIKHVRQTYPFRSGYGYSNLMFITAGKVIEEVTGKSWEENVQERLLDRVGMTRTIASVAKLDSKGNYANPHKWDNGKHRPTPWVSWDNVQATGGLLSSVHDMGLWIAANLNHGVIKNDTLFSKASRNQMWKPHTTMTRNHVGKNDFGNRWAGYGLGWFLGDYQGKYMVRHGGGYDGMISTVNLLPDLDLGVVVLTNGVKVPTSAIAYYVFDRYLGRAEKDWSSFFKVGSDRFYNGDTRIADLKAKRVPDTEASFTKNDISGTYIADGYGEIKVSEENGKLVLDFTRSPDLKATLSHWHYDTYQIHWEKDQPWFSFGTVQFTADNNHKVKGIEFEVPNDDFFFEELNAVKQY</sequence>
<dbReference type="SUPFAM" id="SSF56601">
    <property type="entry name" value="beta-lactamase/transpeptidase-like"/>
    <property type="match status" value="1"/>
</dbReference>
<evidence type="ECO:0000313" key="4">
    <source>
        <dbReference type="EMBL" id="NER18363.1"/>
    </source>
</evidence>
<dbReference type="Proteomes" id="UP000474296">
    <property type="component" value="Unassembled WGS sequence"/>
</dbReference>
<dbReference type="Pfam" id="PF11954">
    <property type="entry name" value="DUF3471"/>
    <property type="match status" value="1"/>
</dbReference>
<dbReference type="InterPro" id="IPR021860">
    <property type="entry name" value="Peptidase_S12_Pab87-rel_C"/>
</dbReference>
<dbReference type="GO" id="GO:0016787">
    <property type="term" value="F:hydrolase activity"/>
    <property type="evidence" value="ECO:0007669"/>
    <property type="project" value="UniProtKB-KW"/>
</dbReference>
<evidence type="ECO:0000313" key="5">
    <source>
        <dbReference type="Proteomes" id="UP000474296"/>
    </source>
</evidence>
<keyword evidence="4" id="KW-0378">Hydrolase</keyword>
<feature type="domain" description="Beta-lactamase-related" evidence="2">
    <location>
        <begin position="27"/>
        <end position="357"/>
    </location>
</feature>
<dbReference type="AlphaFoldDB" id="A0A6M0CN50"/>
<dbReference type="RefSeq" id="WP_164033033.1">
    <property type="nucleotide sequence ID" value="NZ_JAABOQ010000005.1"/>
</dbReference>
<reference evidence="4 5" key="1">
    <citation type="submission" date="2020-01" db="EMBL/GenBank/DDBJ databases">
        <title>Spongiivirga citrea KCTC 32990T.</title>
        <authorList>
            <person name="Wang G."/>
        </authorList>
    </citation>
    <scope>NUCLEOTIDE SEQUENCE [LARGE SCALE GENOMIC DNA]</scope>
    <source>
        <strain evidence="4 5">KCTC 32990</strain>
    </source>
</reference>
<dbReference type="EMBL" id="JAABOQ010000005">
    <property type="protein sequence ID" value="NER18363.1"/>
    <property type="molecule type" value="Genomic_DNA"/>
</dbReference>
<dbReference type="InterPro" id="IPR012338">
    <property type="entry name" value="Beta-lactam/transpept-like"/>
</dbReference>
<gene>
    <name evidence="4" type="ORF">GWK10_14165</name>
</gene>
<dbReference type="PANTHER" id="PTHR46825:SF15">
    <property type="entry name" value="BETA-LACTAMASE-RELATED DOMAIN-CONTAINING PROTEIN"/>
    <property type="match status" value="1"/>
</dbReference>
<feature type="signal peptide" evidence="1">
    <location>
        <begin position="1"/>
        <end position="19"/>
    </location>
</feature>
<accession>A0A6M0CN50</accession>
<evidence type="ECO:0000259" key="2">
    <source>
        <dbReference type="Pfam" id="PF00144"/>
    </source>
</evidence>
<dbReference type="PANTHER" id="PTHR46825">
    <property type="entry name" value="D-ALANYL-D-ALANINE-CARBOXYPEPTIDASE/ENDOPEPTIDASE AMPH"/>
    <property type="match status" value="1"/>
</dbReference>
<keyword evidence="5" id="KW-1185">Reference proteome</keyword>
<comment type="caution">
    <text evidence="4">The sequence shown here is derived from an EMBL/GenBank/DDBJ whole genome shotgun (WGS) entry which is preliminary data.</text>
</comment>
<evidence type="ECO:0000259" key="3">
    <source>
        <dbReference type="Pfam" id="PF11954"/>
    </source>
</evidence>
<organism evidence="4 5">
    <name type="scientific">Spongiivirga citrea</name>
    <dbReference type="NCBI Taxonomy" id="1481457"/>
    <lineage>
        <taxon>Bacteria</taxon>
        <taxon>Pseudomonadati</taxon>
        <taxon>Bacteroidota</taxon>
        <taxon>Flavobacteriia</taxon>
        <taxon>Flavobacteriales</taxon>
        <taxon>Flavobacteriaceae</taxon>
        <taxon>Spongiivirga</taxon>
    </lineage>
</organism>
<proteinExistence type="predicted"/>
<dbReference type="InterPro" id="IPR050491">
    <property type="entry name" value="AmpC-like"/>
</dbReference>
<dbReference type="Gene3D" id="3.40.710.10">
    <property type="entry name" value="DD-peptidase/beta-lactamase superfamily"/>
    <property type="match status" value="1"/>
</dbReference>